<feature type="region of interest" description="Disordered" evidence="1">
    <location>
        <begin position="1"/>
        <end position="26"/>
    </location>
</feature>
<protein>
    <submittedName>
        <fullName evidence="2">Uncharacterized protein</fullName>
    </submittedName>
</protein>
<accession>A0A7S3QQE0</accession>
<evidence type="ECO:0000256" key="1">
    <source>
        <dbReference type="SAM" id="MobiDB-lite"/>
    </source>
</evidence>
<name>A0A7S3QQE0_DUNTE</name>
<sequence length="131" mass="13516">MVDQESQMELRESYAAEHHSVTPGSTMAKAVATGGRRAGIMGDLGAEETAERELTNYPLFLAGYPDIPGVICNDPVSTEVQATGVPEKDVDVPVKLQDGSEVAARVRLAAADAAAAEQAAKSVAASSSASQ</sequence>
<dbReference type="EMBL" id="HBIP01009199">
    <property type="protein sequence ID" value="CAE0489982.1"/>
    <property type="molecule type" value="Transcribed_RNA"/>
</dbReference>
<evidence type="ECO:0000313" key="2">
    <source>
        <dbReference type="EMBL" id="CAE0489982.1"/>
    </source>
</evidence>
<reference evidence="2" key="1">
    <citation type="submission" date="2021-01" db="EMBL/GenBank/DDBJ databases">
        <authorList>
            <person name="Corre E."/>
            <person name="Pelletier E."/>
            <person name="Niang G."/>
            <person name="Scheremetjew M."/>
            <person name="Finn R."/>
            <person name="Kale V."/>
            <person name="Holt S."/>
            <person name="Cochrane G."/>
            <person name="Meng A."/>
            <person name="Brown T."/>
            <person name="Cohen L."/>
        </authorList>
    </citation>
    <scope>NUCLEOTIDE SEQUENCE</scope>
    <source>
        <strain evidence="2">CCMP1320</strain>
    </source>
</reference>
<gene>
    <name evidence="2" type="ORF">DTER00134_LOCUS5053</name>
</gene>
<feature type="compositionally biased region" description="Basic and acidic residues" evidence="1">
    <location>
        <begin position="8"/>
        <end position="20"/>
    </location>
</feature>
<organism evidence="2">
    <name type="scientific">Dunaliella tertiolecta</name>
    <name type="common">Green alga</name>
    <dbReference type="NCBI Taxonomy" id="3047"/>
    <lineage>
        <taxon>Eukaryota</taxon>
        <taxon>Viridiplantae</taxon>
        <taxon>Chlorophyta</taxon>
        <taxon>core chlorophytes</taxon>
        <taxon>Chlorophyceae</taxon>
        <taxon>CS clade</taxon>
        <taxon>Chlamydomonadales</taxon>
        <taxon>Dunaliellaceae</taxon>
        <taxon>Dunaliella</taxon>
    </lineage>
</organism>
<proteinExistence type="predicted"/>
<dbReference type="AlphaFoldDB" id="A0A7S3QQE0"/>